<sequence>MRTSAVLLAFASVALAAPFNSTVEKRQTYSNERFTWYNVDVGLGACGVEFQDTDFVVAMNIDQYNTGLCWDQISITVGSKTATATIVDMCPGCPYGGLDLSPGLFDYFTWAGAAGSSSDPGVLTGSWYYTGGSGSGSSSSGSHTIHPNGNPNKCLDVEGANYQNGTPVDIYDCNGTGAQNWVINSGTTAVQVAGTNYCLDAGSNPGDGTQMKIWECYSGLMQQTWYYTGDNRISLQGQGQCLDLTNGNSNDGNVMQIWECTNGNTNQIWTLD</sequence>
<dbReference type="EMBL" id="JANHOG010002237">
    <property type="protein sequence ID" value="KAJ3525566.1"/>
    <property type="molecule type" value="Genomic_DNA"/>
</dbReference>
<accession>A0ACC1RT76</accession>
<evidence type="ECO:0000313" key="1">
    <source>
        <dbReference type="EMBL" id="KAJ3525566.1"/>
    </source>
</evidence>
<proteinExistence type="predicted"/>
<keyword evidence="2" id="KW-1185">Reference proteome</keyword>
<evidence type="ECO:0000313" key="2">
    <source>
        <dbReference type="Proteomes" id="UP001148662"/>
    </source>
</evidence>
<name>A0ACC1RT76_9APHY</name>
<dbReference type="Proteomes" id="UP001148662">
    <property type="component" value="Unassembled WGS sequence"/>
</dbReference>
<protein>
    <submittedName>
        <fullName evidence="1">Uncharacterized protein</fullName>
    </submittedName>
</protein>
<reference evidence="1" key="1">
    <citation type="submission" date="2022-07" db="EMBL/GenBank/DDBJ databases">
        <title>Genome Sequence of Phlebia brevispora.</title>
        <authorList>
            <person name="Buettner E."/>
        </authorList>
    </citation>
    <scope>NUCLEOTIDE SEQUENCE</scope>
    <source>
        <strain evidence="1">MPL23</strain>
    </source>
</reference>
<organism evidence="1 2">
    <name type="scientific">Phlebia brevispora</name>
    <dbReference type="NCBI Taxonomy" id="194682"/>
    <lineage>
        <taxon>Eukaryota</taxon>
        <taxon>Fungi</taxon>
        <taxon>Dikarya</taxon>
        <taxon>Basidiomycota</taxon>
        <taxon>Agaricomycotina</taxon>
        <taxon>Agaricomycetes</taxon>
        <taxon>Polyporales</taxon>
        <taxon>Meruliaceae</taxon>
        <taxon>Phlebia</taxon>
    </lineage>
</organism>
<gene>
    <name evidence="1" type="ORF">NM688_g8384</name>
</gene>
<comment type="caution">
    <text evidence="1">The sequence shown here is derived from an EMBL/GenBank/DDBJ whole genome shotgun (WGS) entry which is preliminary data.</text>
</comment>